<dbReference type="EMBL" id="CM017325">
    <property type="protein sequence ID" value="KAE8056247.1"/>
    <property type="molecule type" value="Genomic_DNA"/>
</dbReference>
<gene>
    <name evidence="2" type="ORF">FH972_013035</name>
</gene>
<protein>
    <submittedName>
        <fullName evidence="2">Uncharacterized protein</fullName>
    </submittedName>
</protein>
<proteinExistence type="predicted"/>
<evidence type="ECO:0000313" key="3">
    <source>
        <dbReference type="Proteomes" id="UP000327013"/>
    </source>
</evidence>
<evidence type="ECO:0000313" key="2">
    <source>
        <dbReference type="EMBL" id="KAE8056247.1"/>
    </source>
</evidence>
<reference evidence="2 3" key="1">
    <citation type="submission" date="2019-06" db="EMBL/GenBank/DDBJ databases">
        <title>A chromosomal-level reference genome of Carpinus fangiana (Coryloideae, Betulaceae).</title>
        <authorList>
            <person name="Yang X."/>
            <person name="Wang Z."/>
            <person name="Zhang L."/>
            <person name="Hao G."/>
            <person name="Liu J."/>
            <person name="Yang Y."/>
        </authorList>
    </citation>
    <scope>NUCLEOTIDE SEQUENCE [LARGE SCALE GENOMIC DNA]</scope>
    <source>
        <strain evidence="2">Cfa_2016G</strain>
        <tissue evidence="2">Leaf</tissue>
    </source>
</reference>
<sequence length="107" mass="11446">MDNGSTVPAVRDDTEREAFGEVGDTPNSEMGFEQGLRVELLETGRVELGDEREPRESHCGRVEVANASTFADASTIIVHSLPCLLTATAVFNGFQASSNSHPPPPMS</sequence>
<feature type="region of interest" description="Disordered" evidence="1">
    <location>
        <begin position="1"/>
        <end position="33"/>
    </location>
</feature>
<accession>A0A5N6R8V4</accession>
<feature type="compositionally biased region" description="Basic and acidic residues" evidence="1">
    <location>
        <begin position="10"/>
        <end position="19"/>
    </location>
</feature>
<organism evidence="2 3">
    <name type="scientific">Carpinus fangiana</name>
    <dbReference type="NCBI Taxonomy" id="176857"/>
    <lineage>
        <taxon>Eukaryota</taxon>
        <taxon>Viridiplantae</taxon>
        <taxon>Streptophyta</taxon>
        <taxon>Embryophyta</taxon>
        <taxon>Tracheophyta</taxon>
        <taxon>Spermatophyta</taxon>
        <taxon>Magnoliopsida</taxon>
        <taxon>eudicotyledons</taxon>
        <taxon>Gunneridae</taxon>
        <taxon>Pentapetalae</taxon>
        <taxon>rosids</taxon>
        <taxon>fabids</taxon>
        <taxon>Fagales</taxon>
        <taxon>Betulaceae</taxon>
        <taxon>Carpinus</taxon>
    </lineage>
</organism>
<dbReference type="AlphaFoldDB" id="A0A5N6R8V4"/>
<evidence type="ECO:0000256" key="1">
    <source>
        <dbReference type="SAM" id="MobiDB-lite"/>
    </source>
</evidence>
<name>A0A5N6R8V4_9ROSI</name>
<dbReference type="Proteomes" id="UP000327013">
    <property type="component" value="Chromosome 5"/>
</dbReference>
<keyword evidence="3" id="KW-1185">Reference proteome</keyword>